<evidence type="ECO:0000256" key="1">
    <source>
        <dbReference type="ARBA" id="ARBA00001974"/>
    </source>
</evidence>
<keyword evidence="9 19" id="KW-0285">Flavoprotein</keyword>
<feature type="active site" description="Proton donor" evidence="19">
    <location>
        <position position="282"/>
    </location>
</feature>
<dbReference type="InterPro" id="IPR016167">
    <property type="entry name" value="FAD-bd_PCMH_sub1"/>
</dbReference>
<accession>D5HBC4</accession>
<dbReference type="InterPro" id="IPR036318">
    <property type="entry name" value="FAD-bd_PCMH-like_sf"/>
</dbReference>
<dbReference type="Pfam" id="PF01565">
    <property type="entry name" value="FAD_binding_4"/>
    <property type="match status" value="1"/>
</dbReference>
<reference evidence="22 23" key="1">
    <citation type="journal article" date="2010" name="ISME J.">
        <title>Fine-scale evolution: genomic, phenotypic and ecological differentiation in two coexisting Salinibacter ruber strains.</title>
        <authorList>
            <person name="Pena A."/>
            <person name="Teeling H."/>
            <person name="Huerta-Cepas J."/>
            <person name="Santos F."/>
            <person name="Yarza P."/>
            <person name="Brito-Echeverria J."/>
            <person name="Lucio M."/>
            <person name="Schmitt-Kopplin P."/>
            <person name="Meseguer I."/>
            <person name="Schenowitz C."/>
            <person name="Dossat C."/>
            <person name="Barbe V."/>
            <person name="Dopazo J."/>
            <person name="Rossello-Mora R."/>
            <person name="Schuler M."/>
            <person name="Glockner F.O."/>
            <person name="Amann R."/>
            <person name="Gabaldon T."/>
            <person name="Anton J."/>
        </authorList>
    </citation>
    <scope>NUCLEOTIDE SEQUENCE [LARGE SCALE GENOMIC DNA]</scope>
    <source>
        <strain evidence="22 23">M8</strain>
    </source>
</reference>
<keyword evidence="15 19" id="KW-0131">Cell cycle</keyword>
<evidence type="ECO:0000256" key="6">
    <source>
        <dbReference type="ARBA" id="ARBA00015188"/>
    </source>
</evidence>
<proteinExistence type="inferred from homology"/>
<dbReference type="PANTHER" id="PTHR21071:SF4">
    <property type="entry name" value="UDP-N-ACETYLENOLPYRUVOYLGLUCOSAMINE REDUCTASE"/>
    <property type="match status" value="1"/>
</dbReference>
<evidence type="ECO:0000256" key="17">
    <source>
        <dbReference type="ARBA" id="ARBA00031026"/>
    </source>
</evidence>
<evidence type="ECO:0000256" key="10">
    <source>
        <dbReference type="ARBA" id="ARBA00022827"/>
    </source>
</evidence>
<dbReference type="PANTHER" id="PTHR21071">
    <property type="entry name" value="UDP-N-ACETYLENOLPYRUVOYLGLUCOSAMINE REDUCTASE"/>
    <property type="match status" value="1"/>
</dbReference>
<reference evidence="23" key="2">
    <citation type="submission" date="2010-04" db="EMBL/GenBank/DDBJ databases">
        <title>Genome sequence of Salinibacter ruber M8.</title>
        <authorList>
            <consortium name="Genoscope"/>
        </authorList>
    </citation>
    <scope>NUCLEOTIDE SEQUENCE [LARGE SCALE GENOMIC DNA]</scope>
    <source>
        <strain evidence="23">M8</strain>
    </source>
</reference>
<organism evidence="22 23">
    <name type="scientific">Salinibacter ruber (strain M8)</name>
    <dbReference type="NCBI Taxonomy" id="761659"/>
    <lineage>
        <taxon>Bacteria</taxon>
        <taxon>Pseudomonadati</taxon>
        <taxon>Rhodothermota</taxon>
        <taxon>Rhodothermia</taxon>
        <taxon>Rhodothermales</taxon>
        <taxon>Salinibacteraceae</taxon>
        <taxon>Salinibacter</taxon>
    </lineage>
</organism>
<name>D5HBC4_SALRM</name>
<dbReference type="GO" id="GO:0009252">
    <property type="term" value="P:peptidoglycan biosynthetic process"/>
    <property type="evidence" value="ECO:0007669"/>
    <property type="project" value="UniProtKB-UniRule"/>
</dbReference>
<comment type="caution">
    <text evidence="19">Lacks conserved residue(s) required for the propagation of feature annotation.</text>
</comment>
<keyword evidence="7 19" id="KW-0963">Cytoplasm</keyword>
<evidence type="ECO:0000256" key="15">
    <source>
        <dbReference type="ARBA" id="ARBA00023306"/>
    </source>
</evidence>
<evidence type="ECO:0000256" key="3">
    <source>
        <dbReference type="ARBA" id="ARBA00004496"/>
    </source>
</evidence>
<keyword evidence="12 19" id="KW-0133">Cell shape</keyword>
<evidence type="ECO:0000256" key="4">
    <source>
        <dbReference type="ARBA" id="ARBA00004752"/>
    </source>
</evidence>
<keyword evidence="16 19" id="KW-0961">Cell wall biogenesis/degradation</keyword>
<keyword evidence="13 19" id="KW-0573">Peptidoglycan synthesis</keyword>
<dbReference type="Gene3D" id="3.30.43.10">
    <property type="entry name" value="Uridine Diphospho-n-acetylenolpyruvylglucosamine Reductase, domain 2"/>
    <property type="match status" value="1"/>
</dbReference>
<evidence type="ECO:0000256" key="9">
    <source>
        <dbReference type="ARBA" id="ARBA00022630"/>
    </source>
</evidence>
<evidence type="ECO:0000256" key="18">
    <source>
        <dbReference type="ARBA" id="ARBA00048914"/>
    </source>
</evidence>
<keyword evidence="14 19" id="KW-0560">Oxidoreductase</keyword>
<dbReference type="SUPFAM" id="SSF56176">
    <property type="entry name" value="FAD-binding/transporter-associated domain-like"/>
    <property type="match status" value="1"/>
</dbReference>
<evidence type="ECO:0000256" key="14">
    <source>
        <dbReference type="ARBA" id="ARBA00023002"/>
    </source>
</evidence>
<comment type="function">
    <text evidence="2 19">Cell wall formation.</text>
</comment>
<dbReference type="Gene3D" id="3.90.78.10">
    <property type="entry name" value="UDP-N-acetylenolpyruvoylglucosamine reductase, C-terminal domain"/>
    <property type="match status" value="1"/>
</dbReference>
<gene>
    <name evidence="19 22" type="primary">murB</name>
    <name evidence="22" type="ordered locus">SRM_02408</name>
</gene>
<dbReference type="InterPro" id="IPR011601">
    <property type="entry name" value="MurB_C"/>
</dbReference>
<dbReference type="InterPro" id="IPR006094">
    <property type="entry name" value="Oxid_FAD_bind_N"/>
</dbReference>
<evidence type="ECO:0000256" key="11">
    <source>
        <dbReference type="ARBA" id="ARBA00022857"/>
    </source>
</evidence>
<dbReference type="GO" id="GO:0051301">
    <property type="term" value="P:cell division"/>
    <property type="evidence" value="ECO:0007669"/>
    <property type="project" value="UniProtKB-KW"/>
</dbReference>
<evidence type="ECO:0000256" key="13">
    <source>
        <dbReference type="ARBA" id="ARBA00022984"/>
    </source>
</evidence>
<evidence type="ECO:0000313" key="23">
    <source>
        <dbReference type="Proteomes" id="UP000000933"/>
    </source>
</evidence>
<keyword evidence="11 19" id="KW-0521">NADP</keyword>
<evidence type="ECO:0000256" key="8">
    <source>
        <dbReference type="ARBA" id="ARBA00022618"/>
    </source>
</evidence>
<dbReference type="UniPathway" id="UPA00219"/>
<evidence type="ECO:0000256" key="19">
    <source>
        <dbReference type="HAMAP-Rule" id="MF_00037"/>
    </source>
</evidence>
<dbReference type="Gene3D" id="3.30.465.10">
    <property type="match status" value="1"/>
</dbReference>
<dbReference type="GO" id="GO:0071555">
    <property type="term" value="P:cell wall organization"/>
    <property type="evidence" value="ECO:0007669"/>
    <property type="project" value="UniProtKB-KW"/>
</dbReference>
<dbReference type="AlphaFoldDB" id="D5HBC4"/>
<protein>
    <recommendedName>
        <fullName evidence="6 19">UDP-N-acetylenolpyruvoylglucosamine reductase</fullName>
        <ecNumber evidence="5 19">1.3.1.98</ecNumber>
    </recommendedName>
    <alternativeName>
        <fullName evidence="17 19">UDP-N-acetylmuramate dehydrogenase</fullName>
    </alternativeName>
</protein>
<dbReference type="InterPro" id="IPR036635">
    <property type="entry name" value="MurB_C_sf"/>
</dbReference>
<feature type="active site" evidence="19">
    <location>
        <position position="352"/>
    </location>
</feature>
<comment type="similarity">
    <text evidence="19">Belongs to the MurB family.</text>
</comment>
<dbReference type="GO" id="GO:0071949">
    <property type="term" value="F:FAD binding"/>
    <property type="evidence" value="ECO:0007669"/>
    <property type="project" value="InterPro"/>
</dbReference>
<keyword evidence="8 19" id="KW-0132">Cell division</keyword>
<evidence type="ECO:0000256" key="20">
    <source>
        <dbReference type="SAM" id="MobiDB-lite"/>
    </source>
</evidence>
<evidence type="ECO:0000256" key="5">
    <source>
        <dbReference type="ARBA" id="ARBA00012518"/>
    </source>
</evidence>
<feature type="region of interest" description="Disordered" evidence="20">
    <location>
        <begin position="364"/>
        <end position="385"/>
    </location>
</feature>
<dbReference type="GO" id="GO:0008360">
    <property type="term" value="P:regulation of cell shape"/>
    <property type="evidence" value="ECO:0007669"/>
    <property type="project" value="UniProtKB-KW"/>
</dbReference>
<sequence>MLAGRLGNFLDAGSREWIYCRSPTYYGPNAKKSYSLVFALHPLVTPSSPPANALRATLGPDRLRRDVPLAPFTTFQLGGTADWYADVRSADELAAVTRTARTHDVPYFLLGTGANVIVGDRGYRGLVIHNRARALQVDRDTNRVWAESGAVVYPDLIERAVSAGLSGLEHYVGIPSTVGGALWQNLHFLSPPPDRARTVFWDEVVHSADILTEEGERKTVSADYFDFDYDYSILHDRDDVVLATTSQLEPGDPERMREIMDANLQWRAERHPPLDTEPSVGSIFKKIEGVGAGRLIDECGLKGARIGGAMITHRHANIFVNVDGARAADVCALIDLARDTVEQETGYRLETEIDFIGEFAPPTDAEPTFVPKDPDLVTAADRARA</sequence>
<dbReference type="PROSITE" id="PS51387">
    <property type="entry name" value="FAD_PCMH"/>
    <property type="match status" value="1"/>
</dbReference>
<evidence type="ECO:0000256" key="16">
    <source>
        <dbReference type="ARBA" id="ARBA00023316"/>
    </source>
</evidence>
<dbReference type="InterPro" id="IPR003170">
    <property type="entry name" value="MurB"/>
</dbReference>
<dbReference type="HOGENOM" id="CLU_035304_1_1_10"/>
<dbReference type="Proteomes" id="UP000000933">
    <property type="component" value="Chromosome"/>
</dbReference>
<keyword evidence="10 19" id="KW-0274">FAD</keyword>
<evidence type="ECO:0000256" key="12">
    <source>
        <dbReference type="ARBA" id="ARBA00022960"/>
    </source>
</evidence>
<comment type="subcellular location">
    <subcellularLocation>
        <location evidence="3 19">Cytoplasm</location>
    </subcellularLocation>
</comment>
<dbReference type="SUPFAM" id="SSF56194">
    <property type="entry name" value="Uridine diphospho-N-Acetylenolpyruvylglucosamine reductase, MurB, C-terminal domain"/>
    <property type="match status" value="1"/>
</dbReference>
<dbReference type="EMBL" id="FP565814">
    <property type="protein sequence ID" value="CBH25329.1"/>
    <property type="molecule type" value="Genomic_DNA"/>
</dbReference>
<dbReference type="InterPro" id="IPR016169">
    <property type="entry name" value="FAD-bd_PCMH_sub2"/>
</dbReference>
<evidence type="ECO:0000256" key="7">
    <source>
        <dbReference type="ARBA" id="ARBA00022490"/>
    </source>
</evidence>
<dbReference type="RefSeq" id="WP_011404910.1">
    <property type="nucleotide sequence ID" value="NC_014032.1"/>
</dbReference>
<comment type="catalytic activity">
    <reaction evidence="18 19">
        <text>UDP-N-acetyl-alpha-D-muramate + NADP(+) = UDP-N-acetyl-3-O-(1-carboxyvinyl)-alpha-D-glucosamine + NADPH + H(+)</text>
        <dbReference type="Rhea" id="RHEA:12248"/>
        <dbReference type="ChEBI" id="CHEBI:15378"/>
        <dbReference type="ChEBI" id="CHEBI:57783"/>
        <dbReference type="ChEBI" id="CHEBI:58349"/>
        <dbReference type="ChEBI" id="CHEBI:68483"/>
        <dbReference type="ChEBI" id="CHEBI:70757"/>
        <dbReference type="EC" id="1.3.1.98"/>
    </reaction>
</comment>
<comment type="cofactor">
    <cofactor evidence="1 19">
        <name>FAD</name>
        <dbReference type="ChEBI" id="CHEBI:57692"/>
    </cofactor>
</comment>
<dbReference type="EC" id="1.3.1.98" evidence="5 19"/>
<dbReference type="Pfam" id="PF02873">
    <property type="entry name" value="MurB_C"/>
    <property type="match status" value="1"/>
</dbReference>
<dbReference type="GO" id="GO:0008762">
    <property type="term" value="F:UDP-N-acetylmuramate dehydrogenase activity"/>
    <property type="evidence" value="ECO:0007669"/>
    <property type="project" value="UniProtKB-UniRule"/>
</dbReference>
<dbReference type="GO" id="GO:0005829">
    <property type="term" value="C:cytosol"/>
    <property type="evidence" value="ECO:0007669"/>
    <property type="project" value="TreeGrafter"/>
</dbReference>
<dbReference type="KEGG" id="srm:SRM_02408"/>
<comment type="pathway">
    <text evidence="4 19">Cell wall biogenesis; peptidoglycan biosynthesis.</text>
</comment>
<evidence type="ECO:0000313" key="22">
    <source>
        <dbReference type="EMBL" id="CBH25329.1"/>
    </source>
</evidence>
<dbReference type="NCBIfam" id="TIGR00179">
    <property type="entry name" value="murB"/>
    <property type="match status" value="1"/>
</dbReference>
<evidence type="ECO:0000256" key="2">
    <source>
        <dbReference type="ARBA" id="ARBA00003921"/>
    </source>
</evidence>
<evidence type="ECO:0000259" key="21">
    <source>
        <dbReference type="PROSITE" id="PS51387"/>
    </source>
</evidence>
<dbReference type="HAMAP" id="MF_00037">
    <property type="entry name" value="MurB"/>
    <property type="match status" value="1"/>
</dbReference>
<feature type="domain" description="FAD-binding PCMH-type" evidence="21">
    <location>
        <begin position="76"/>
        <end position="251"/>
    </location>
</feature>
<dbReference type="InterPro" id="IPR016166">
    <property type="entry name" value="FAD-bd_PCMH"/>
</dbReference>